<dbReference type="AlphaFoldDB" id="A0A7X2Z5P1"/>
<dbReference type="InterPro" id="IPR002509">
    <property type="entry name" value="NODB_dom"/>
</dbReference>
<dbReference type="Pfam" id="PF01522">
    <property type="entry name" value="Polysacc_deac_1"/>
    <property type="match status" value="1"/>
</dbReference>
<keyword evidence="1" id="KW-0479">Metal-binding</keyword>
<dbReference type="Gene3D" id="3.20.20.370">
    <property type="entry name" value="Glycoside hydrolase/deacetylase"/>
    <property type="match status" value="1"/>
</dbReference>
<name>A0A7X2Z5P1_9BACL</name>
<gene>
    <name evidence="4" type="ORF">GNP95_24190</name>
</gene>
<dbReference type="PROSITE" id="PS51677">
    <property type="entry name" value="NODB"/>
    <property type="match status" value="1"/>
</dbReference>
<evidence type="ECO:0000259" key="3">
    <source>
        <dbReference type="PROSITE" id="PS51677"/>
    </source>
</evidence>
<evidence type="ECO:0000313" key="5">
    <source>
        <dbReference type="Proteomes" id="UP000447876"/>
    </source>
</evidence>
<dbReference type="RefSeq" id="WP_155613400.1">
    <property type="nucleotide sequence ID" value="NZ_WNZW01000019.1"/>
</dbReference>
<dbReference type="InterPro" id="IPR011330">
    <property type="entry name" value="Glyco_hydro/deAcase_b/a-brl"/>
</dbReference>
<reference evidence="4 5" key="1">
    <citation type="submission" date="2019-11" db="EMBL/GenBank/DDBJ databases">
        <title>Draft genome sequences of five Paenibacillus species of dairy origin.</title>
        <authorList>
            <person name="Olajide A.M."/>
            <person name="Chen S."/>
            <person name="Lapointe G."/>
        </authorList>
    </citation>
    <scope>NUCLEOTIDE SEQUENCE [LARGE SCALE GENOMIC DNA]</scope>
    <source>
        <strain evidence="4 5">12CR55</strain>
    </source>
</reference>
<dbReference type="Proteomes" id="UP000447876">
    <property type="component" value="Unassembled WGS sequence"/>
</dbReference>
<evidence type="ECO:0000256" key="2">
    <source>
        <dbReference type="ARBA" id="ARBA00022801"/>
    </source>
</evidence>
<comment type="caution">
    <text evidence="4">The sequence shown here is derived from an EMBL/GenBank/DDBJ whole genome shotgun (WGS) entry which is preliminary data.</text>
</comment>
<sequence length="213" mass="23863">MFSTALIHKFDTEEKVVAFTFDDGPNPVYTPQILDIFREAGAQAKATFFMIGRQIEQHPDLARTVYNQGHEIGNHTYTHPYLSKLSAEECAEEIIRTERLIQEMIGVKPLTFRPPYFDYNEQAAELLGSQGYILAGAVNGEAMDWEQPGVDHIVEKTRESLSPGSVLLFHDGFGDRSQTVDAVRILVAELVAEGYRFVTISELIKLSSPAKKV</sequence>
<proteinExistence type="predicted"/>
<dbReference type="SUPFAM" id="SSF88713">
    <property type="entry name" value="Glycoside hydrolase/deacetylase"/>
    <property type="match status" value="1"/>
</dbReference>
<protein>
    <submittedName>
        <fullName evidence="4">Polysaccharide deacetylase family protein</fullName>
    </submittedName>
</protein>
<dbReference type="GO" id="GO:0046872">
    <property type="term" value="F:metal ion binding"/>
    <property type="evidence" value="ECO:0007669"/>
    <property type="project" value="UniProtKB-KW"/>
</dbReference>
<dbReference type="PANTHER" id="PTHR10587:SF133">
    <property type="entry name" value="CHITIN DEACETYLASE 1-RELATED"/>
    <property type="match status" value="1"/>
</dbReference>
<dbReference type="GO" id="GO:0005975">
    <property type="term" value="P:carbohydrate metabolic process"/>
    <property type="evidence" value="ECO:0007669"/>
    <property type="project" value="InterPro"/>
</dbReference>
<dbReference type="OrthoDB" id="2649545at2"/>
<evidence type="ECO:0000313" key="4">
    <source>
        <dbReference type="EMBL" id="MUG48048.1"/>
    </source>
</evidence>
<feature type="domain" description="NodB homology" evidence="3">
    <location>
        <begin position="15"/>
        <end position="198"/>
    </location>
</feature>
<keyword evidence="2" id="KW-0378">Hydrolase</keyword>
<evidence type="ECO:0000256" key="1">
    <source>
        <dbReference type="ARBA" id="ARBA00022723"/>
    </source>
</evidence>
<accession>A0A7X2Z5P1</accession>
<organism evidence="4 5">
    <name type="scientific">Paenibacillus woosongensis</name>
    <dbReference type="NCBI Taxonomy" id="307580"/>
    <lineage>
        <taxon>Bacteria</taxon>
        <taxon>Bacillati</taxon>
        <taxon>Bacillota</taxon>
        <taxon>Bacilli</taxon>
        <taxon>Bacillales</taxon>
        <taxon>Paenibacillaceae</taxon>
        <taxon>Paenibacillus</taxon>
    </lineage>
</organism>
<dbReference type="GO" id="GO:0016020">
    <property type="term" value="C:membrane"/>
    <property type="evidence" value="ECO:0007669"/>
    <property type="project" value="TreeGrafter"/>
</dbReference>
<dbReference type="InterPro" id="IPR050248">
    <property type="entry name" value="Polysacc_deacetylase_ArnD"/>
</dbReference>
<dbReference type="PANTHER" id="PTHR10587">
    <property type="entry name" value="GLYCOSYL TRANSFERASE-RELATED"/>
    <property type="match status" value="1"/>
</dbReference>
<dbReference type="GO" id="GO:0016810">
    <property type="term" value="F:hydrolase activity, acting on carbon-nitrogen (but not peptide) bonds"/>
    <property type="evidence" value="ECO:0007669"/>
    <property type="project" value="InterPro"/>
</dbReference>
<dbReference type="EMBL" id="WNZW01000019">
    <property type="protein sequence ID" value="MUG48048.1"/>
    <property type="molecule type" value="Genomic_DNA"/>
</dbReference>
<dbReference type="CDD" id="cd10917">
    <property type="entry name" value="CE4_NodB_like_6s_7s"/>
    <property type="match status" value="1"/>
</dbReference>